<evidence type="ECO:0000313" key="5">
    <source>
        <dbReference type="EMBL" id="AAL36726.1"/>
    </source>
</evidence>
<dbReference type="AlphaFoldDB" id="Q8W9T2"/>
<name>Q8W9T2_MESVI</name>
<dbReference type="SMART" id="SM01374">
    <property type="entry name" value="Ribosomal_L14"/>
    <property type="match status" value="1"/>
</dbReference>
<evidence type="ECO:0000256" key="4">
    <source>
        <dbReference type="RuleBase" id="RU003949"/>
    </source>
</evidence>
<dbReference type="Pfam" id="PF00238">
    <property type="entry name" value="Ribosomal_L14"/>
    <property type="match status" value="1"/>
</dbReference>
<dbReference type="GO" id="GO:0070180">
    <property type="term" value="F:large ribosomal subunit rRNA binding"/>
    <property type="evidence" value="ECO:0007669"/>
    <property type="project" value="TreeGrafter"/>
</dbReference>
<sequence>MIPVGAVIKVIDNTGVRWVRCLKVLDRASRDGGSVGDRIVVSVLSSKPKEKLHIQKGEVKLALIVETKKELGRINGTRISFSQNGAVLLNAQGQILGTRILYPVTHELREKKLVKILSLAPSVV</sequence>
<dbReference type="GO" id="GO:0006412">
    <property type="term" value="P:translation"/>
    <property type="evidence" value="ECO:0007669"/>
    <property type="project" value="InterPro"/>
</dbReference>
<dbReference type="SUPFAM" id="SSF50193">
    <property type="entry name" value="Ribosomal protein L14"/>
    <property type="match status" value="1"/>
</dbReference>
<proteinExistence type="inferred from homology"/>
<keyword evidence="3 4" id="KW-0687">Ribonucleoprotein</keyword>
<dbReference type="PROSITE" id="PS00049">
    <property type="entry name" value="RIBOSOMAL_L14"/>
    <property type="match status" value="1"/>
</dbReference>
<reference evidence="5" key="1">
    <citation type="journal article" date="2002" name="Mol. Biol. Evol.">
        <title>The complete mitochondrial DNA sequence of Mesostigma viride identifies this green alga as the earliest green plant divergence and predicts a highly compact mitochondrial genome in the ancestor of all green plants.</title>
        <authorList>
            <person name="Turmel M."/>
            <person name="Otis C."/>
            <person name="Lemieux C."/>
        </authorList>
    </citation>
    <scope>NUCLEOTIDE SEQUENCE</scope>
    <source>
        <strain evidence="5">NIES-296</strain>
    </source>
</reference>
<geneLocation type="mitochondrion" evidence="5"/>
<protein>
    <submittedName>
        <fullName evidence="5">Ribosomal protein L14</fullName>
    </submittedName>
</protein>
<keyword evidence="2 4" id="KW-0689">Ribosomal protein</keyword>
<organism evidence="5">
    <name type="scientific">Mesostigma viride</name>
    <name type="common">Green alga</name>
    <dbReference type="NCBI Taxonomy" id="41882"/>
    <lineage>
        <taxon>Eukaryota</taxon>
        <taxon>Viridiplantae</taxon>
        <taxon>Streptophyta</taxon>
        <taxon>Mesostigmatophyceae</taxon>
        <taxon>Mesostigmatales</taxon>
        <taxon>Mesostigmataceae</taxon>
        <taxon>Mesostigma</taxon>
    </lineage>
</organism>
<dbReference type="InterPro" id="IPR036853">
    <property type="entry name" value="Ribosomal_uL14_sf"/>
</dbReference>
<dbReference type="Gene3D" id="2.40.150.20">
    <property type="entry name" value="Ribosomal protein L14"/>
    <property type="match status" value="1"/>
</dbReference>
<gene>
    <name evidence="5" type="primary">rpl14</name>
</gene>
<dbReference type="InterPro" id="IPR019972">
    <property type="entry name" value="Ribosomal_uL14_CS"/>
</dbReference>
<dbReference type="NCBIfam" id="TIGR01067">
    <property type="entry name" value="rplN_bact"/>
    <property type="match status" value="1"/>
</dbReference>
<keyword evidence="5" id="KW-0496">Mitochondrion</keyword>
<accession>Q8W9T2</accession>
<dbReference type="EMBL" id="AF353999">
    <property type="protein sequence ID" value="AAL36726.1"/>
    <property type="molecule type" value="Genomic_DNA"/>
</dbReference>
<evidence type="ECO:0000256" key="1">
    <source>
        <dbReference type="ARBA" id="ARBA00010745"/>
    </source>
</evidence>
<dbReference type="GO" id="GO:0003735">
    <property type="term" value="F:structural constituent of ribosome"/>
    <property type="evidence" value="ECO:0007669"/>
    <property type="project" value="InterPro"/>
</dbReference>
<dbReference type="PANTHER" id="PTHR11761">
    <property type="entry name" value="50S/60S RIBOSOMAL PROTEIN L14/L23"/>
    <property type="match status" value="1"/>
</dbReference>
<dbReference type="PANTHER" id="PTHR11761:SF3">
    <property type="entry name" value="LARGE RIBOSOMAL SUBUNIT PROTEIN UL14M"/>
    <property type="match status" value="1"/>
</dbReference>
<dbReference type="InterPro" id="IPR000218">
    <property type="entry name" value="Ribosomal_uL14"/>
</dbReference>
<evidence type="ECO:0000256" key="3">
    <source>
        <dbReference type="ARBA" id="ARBA00023274"/>
    </source>
</evidence>
<dbReference type="HAMAP" id="MF_01367">
    <property type="entry name" value="Ribosomal_uL14"/>
    <property type="match status" value="1"/>
</dbReference>
<comment type="similarity">
    <text evidence="1 4">Belongs to the universal ribosomal protein uL14 family.</text>
</comment>
<dbReference type="RefSeq" id="YP_665687.1">
    <property type="nucleotide sequence ID" value="NC_008240.1"/>
</dbReference>
<dbReference type="CDD" id="cd00337">
    <property type="entry name" value="Ribosomal_uL14"/>
    <property type="match status" value="1"/>
</dbReference>
<dbReference type="GO" id="GO:0005762">
    <property type="term" value="C:mitochondrial large ribosomal subunit"/>
    <property type="evidence" value="ECO:0007669"/>
    <property type="project" value="TreeGrafter"/>
</dbReference>
<evidence type="ECO:0000256" key="2">
    <source>
        <dbReference type="ARBA" id="ARBA00022980"/>
    </source>
</evidence>
<dbReference type="GeneID" id="4178141"/>
<dbReference type="InterPro" id="IPR005745">
    <property type="entry name" value="Ribosomal_uL14_bac-type"/>
</dbReference>